<evidence type="ECO:0000256" key="1">
    <source>
        <dbReference type="SAM" id="SignalP"/>
    </source>
</evidence>
<sequence>MRYLLPITAFLIPISILTTSAQANDKQWFNSASYAHTEKTSFNSLRVNSAYYFTPQHNTGVWDDFGYLDTDSKVSVSYTDNDNNNFFSASGEAFYNNFFVSAAVSDLSEEDNHSIGFGYLYNDALKLSIQSRRSDNHSDKIWYQAQYNHQINDSDYLGVTVGIQDNPDDWMVSSRYFKKLAGGAYFSIDASHYNYVYSSSVTTVMANYYLNENLAFGLGLLDSRVQLEAKYFLSDKYFYRIGYIDEGNMASISFNAYF</sequence>
<evidence type="ECO:0000313" key="2">
    <source>
        <dbReference type="EMBL" id="CAH9066834.1"/>
    </source>
</evidence>
<comment type="caution">
    <text evidence="2">The sequence shown here is derived from an EMBL/GenBank/DDBJ whole genome shotgun (WGS) entry which is preliminary data.</text>
</comment>
<feature type="chain" id="PRO_5045318266" description="Porin" evidence="1">
    <location>
        <begin position="24"/>
        <end position="258"/>
    </location>
</feature>
<proteinExistence type="predicted"/>
<feature type="signal peptide" evidence="1">
    <location>
        <begin position="1"/>
        <end position="23"/>
    </location>
</feature>
<dbReference type="InterPro" id="IPR031593">
    <property type="entry name" value="Porin_7"/>
</dbReference>
<dbReference type="Pfam" id="PF16956">
    <property type="entry name" value="Porin_7"/>
    <property type="match status" value="1"/>
</dbReference>
<evidence type="ECO:0008006" key="4">
    <source>
        <dbReference type="Google" id="ProtNLM"/>
    </source>
</evidence>
<reference evidence="2 3" key="1">
    <citation type="submission" date="2022-07" db="EMBL/GenBank/DDBJ databases">
        <authorList>
            <person name="Criscuolo A."/>
        </authorList>
    </citation>
    <scope>NUCLEOTIDE SEQUENCE [LARGE SCALE GENOMIC DNA]</scope>
    <source>
        <strain evidence="3">CIP 111951</strain>
    </source>
</reference>
<dbReference type="Proteomes" id="UP001152485">
    <property type="component" value="Unassembled WGS sequence"/>
</dbReference>
<organism evidence="2 3">
    <name type="scientific">Pseudoalteromonas holothuriae</name>
    <dbReference type="NCBI Taxonomy" id="2963714"/>
    <lineage>
        <taxon>Bacteria</taxon>
        <taxon>Pseudomonadati</taxon>
        <taxon>Pseudomonadota</taxon>
        <taxon>Gammaproteobacteria</taxon>
        <taxon>Alteromonadales</taxon>
        <taxon>Pseudoalteromonadaceae</taxon>
        <taxon>Pseudoalteromonas</taxon>
    </lineage>
</organism>
<gene>
    <name evidence="2" type="ORF">PSECIP111951_03654</name>
</gene>
<dbReference type="RefSeq" id="WP_261594955.1">
    <property type="nucleotide sequence ID" value="NZ_CAMAPD010000023.1"/>
</dbReference>
<dbReference type="EMBL" id="CAMAPD010000023">
    <property type="protein sequence ID" value="CAH9066834.1"/>
    <property type="molecule type" value="Genomic_DNA"/>
</dbReference>
<accession>A0ABN8UQN2</accession>
<keyword evidence="1" id="KW-0732">Signal</keyword>
<name>A0ABN8UQN2_9GAMM</name>
<evidence type="ECO:0000313" key="3">
    <source>
        <dbReference type="Proteomes" id="UP001152485"/>
    </source>
</evidence>
<protein>
    <recommendedName>
        <fullName evidence="4">Porin</fullName>
    </recommendedName>
</protein>